<evidence type="ECO:0000256" key="1">
    <source>
        <dbReference type="SAM" id="MobiDB-lite"/>
    </source>
</evidence>
<evidence type="ECO:0000313" key="3">
    <source>
        <dbReference type="Proteomes" id="UP001501047"/>
    </source>
</evidence>
<dbReference type="Proteomes" id="UP001501047">
    <property type="component" value="Unassembled WGS sequence"/>
</dbReference>
<dbReference type="RefSeq" id="WP_343823436.1">
    <property type="nucleotide sequence ID" value="NZ_BAAACI010000001.1"/>
</dbReference>
<accession>A0ABN1KHL1</accession>
<name>A0ABN1KHL1_CLOSU</name>
<organism evidence="2 3">
    <name type="scientific">Clostridium subterminale</name>
    <dbReference type="NCBI Taxonomy" id="1550"/>
    <lineage>
        <taxon>Bacteria</taxon>
        <taxon>Bacillati</taxon>
        <taxon>Bacillota</taxon>
        <taxon>Clostridia</taxon>
        <taxon>Eubacteriales</taxon>
        <taxon>Clostridiaceae</taxon>
        <taxon>Clostridium</taxon>
    </lineage>
</organism>
<comment type="caution">
    <text evidence="2">The sequence shown here is derived from an EMBL/GenBank/DDBJ whole genome shotgun (WGS) entry which is preliminary data.</text>
</comment>
<gene>
    <name evidence="2" type="ORF">GCM10008908_05700</name>
</gene>
<feature type="compositionally biased region" description="Basic and acidic residues" evidence="1">
    <location>
        <begin position="18"/>
        <end position="46"/>
    </location>
</feature>
<dbReference type="EMBL" id="BAAACI010000001">
    <property type="protein sequence ID" value="GAA0767091.1"/>
    <property type="molecule type" value="Genomic_DNA"/>
</dbReference>
<feature type="region of interest" description="Disordered" evidence="1">
    <location>
        <begin position="1"/>
        <end position="46"/>
    </location>
</feature>
<protein>
    <submittedName>
        <fullName evidence="2">Uncharacterized protein</fullName>
    </submittedName>
</protein>
<sequence>MSNKHKFTNKQMAKLGLKKTDRGDYDYIDPEEKEKSKYRTVKKESQ</sequence>
<reference evidence="2 3" key="1">
    <citation type="journal article" date="2019" name="Int. J. Syst. Evol. Microbiol.">
        <title>The Global Catalogue of Microorganisms (GCM) 10K type strain sequencing project: providing services to taxonomists for standard genome sequencing and annotation.</title>
        <authorList>
            <consortium name="The Broad Institute Genomics Platform"/>
            <consortium name="The Broad Institute Genome Sequencing Center for Infectious Disease"/>
            <person name="Wu L."/>
            <person name="Ma J."/>
        </authorList>
    </citation>
    <scope>NUCLEOTIDE SEQUENCE [LARGE SCALE GENOMIC DNA]</scope>
    <source>
        <strain evidence="2 3">JCM 1417</strain>
    </source>
</reference>
<evidence type="ECO:0000313" key="2">
    <source>
        <dbReference type="EMBL" id="GAA0767091.1"/>
    </source>
</evidence>
<keyword evidence="3" id="KW-1185">Reference proteome</keyword>
<proteinExistence type="predicted"/>